<evidence type="ECO:0000256" key="1">
    <source>
        <dbReference type="SAM" id="Phobius"/>
    </source>
</evidence>
<keyword evidence="3" id="KW-1185">Reference proteome</keyword>
<keyword evidence="1" id="KW-0472">Membrane</keyword>
<evidence type="ECO:0000313" key="2">
    <source>
        <dbReference type="EMBL" id="GGD14241.1"/>
    </source>
</evidence>
<sequence length="60" mass="6647">MIHRKLFWVGFLMFVVGGLALAIMDNELNVSNISSYILATTGLILTGVSKIVENKYSTKK</sequence>
<feature type="transmembrane region" description="Helical" evidence="1">
    <location>
        <begin position="32"/>
        <end position="52"/>
    </location>
</feature>
<comment type="caution">
    <text evidence="2">The sequence shown here is derived from an EMBL/GenBank/DDBJ whole genome shotgun (WGS) entry which is preliminary data.</text>
</comment>
<dbReference type="RefSeq" id="WP_188653751.1">
    <property type="nucleotide sequence ID" value="NZ_BMIN01000009.1"/>
</dbReference>
<accession>A0ABQ1Q5X6</accession>
<gene>
    <name evidence="2" type="ORF">GCM10011389_22320</name>
</gene>
<dbReference type="EMBL" id="BMIN01000009">
    <property type="protein sequence ID" value="GGD14241.1"/>
    <property type="molecule type" value="Genomic_DNA"/>
</dbReference>
<name>A0ABQ1Q5X6_9BACI</name>
<keyword evidence="1" id="KW-0812">Transmembrane</keyword>
<dbReference type="Proteomes" id="UP000642571">
    <property type="component" value="Unassembled WGS sequence"/>
</dbReference>
<proteinExistence type="predicted"/>
<protein>
    <submittedName>
        <fullName evidence="2">Uncharacterized protein</fullName>
    </submittedName>
</protein>
<keyword evidence="1" id="KW-1133">Transmembrane helix</keyword>
<reference evidence="3" key="1">
    <citation type="journal article" date="2019" name="Int. J. Syst. Evol. Microbiol.">
        <title>The Global Catalogue of Microorganisms (GCM) 10K type strain sequencing project: providing services to taxonomists for standard genome sequencing and annotation.</title>
        <authorList>
            <consortium name="The Broad Institute Genomics Platform"/>
            <consortium name="The Broad Institute Genome Sequencing Center for Infectious Disease"/>
            <person name="Wu L."/>
            <person name="Ma J."/>
        </authorList>
    </citation>
    <scope>NUCLEOTIDE SEQUENCE [LARGE SCALE GENOMIC DNA]</scope>
    <source>
        <strain evidence="3">CGMCC 1.15353</strain>
    </source>
</reference>
<evidence type="ECO:0000313" key="3">
    <source>
        <dbReference type="Proteomes" id="UP000642571"/>
    </source>
</evidence>
<organism evidence="2 3">
    <name type="scientific">Pontibacillus salipaludis</name>
    <dbReference type="NCBI Taxonomy" id="1697394"/>
    <lineage>
        <taxon>Bacteria</taxon>
        <taxon>Bacillati</taxon>
        <taxon>Bacillota</taxon>
        <taxon>Bacilli</taxon>
        <taxon>Bacillales</taxon>
        <taxon>Bacillaceae</taxon>
        <taxon>Pontibacillus</taxon>
    </lineage>
</organism>